<feature type="chain" id="PRO_5003303240" evidence="1">
    <location>
        <begin position="29"/>
        <end position="191"/>
    </location>
</feature>
<dbReference type="InterPro" id="IPR036610">
    <property type="entry name" value="PEBP-like_sf"/>
</dbReference>
<evidence type="ECO:0000256" key="1">
    <source>
        <dbReference type="SAM" id="SignalP"/>
    </source>
</evidence>
<evidence type="ECO:0000313" key="3">
    <source>
        <dbReference type="Proteomes" id="UP000007844"/>
    </source>
</evidence>
<dbReference type="InterPro" id="IPR005247">
    <property type="entry name" value="YbhB_YbcL/LppC-like"/>
</dbReference>
<dbReference type="Proteomes" id="UP000007844">
    <property type="component" value="Chromosome"/>
</dbReference>
<dbReference type="InterPro" id="IPR008914">
    <property type="entry name" value="PEBP"/>
</dbReference>
<dbReference type="HOGENOM" id="CLU_083918_2_0_7"/>
<keyword evidence="3" id="KW-1185">Reference proteome</keyword>
<name>F3YYQ6_DESAF</name>
<dbReference type="PANTHER" id="PTHR30289">
    <property type="entry name" value="UNCHARACTERIZED PROTEIN YBCL-RELATED"/>
    <property type="match status" value="1"/>
</dbReference>
<dbReference type="AlphaFoldDB" id="F3YYQ6"/>
<dbReference type="SUPFAM" id="SSF49777">
    <property type="entry name" value="PEBP-like"/>
    <property type="match status" value="1"/>
</dbReference>
<dbReference type="eggNOG" id="COG1881">
    <property type="taxonomic scope" value="Bacteria"/>
</dbReference>
<sequence length="191" mass="19920" precursor="true">MKMKSFFAFVLLCLILCLTLCPTKGALAGSFRLVSQDVADGAMLHDAQVLNGFGCLGGNRSPALEWRDPPAGTQSFAVTVYDPDAPTGSGWWHWVIFDIPATTADLPADAGSAGGGGLPAGSIQSLTDFGAPGFGGACPPQGDQPHRYVFTVHALDVPSLGLDAKAMPALVGFMLHQHSIGKASFTARYAR</sequence>
<feature type="signal peptide" evidence="1">
    <location>
        <begin position="1"/>
        <end position="28"/>
    </location>
</feature>
<dbReference type="EMBL" id="CP003221">
    <property type="protein sequence ID" value="EGJ51882.1"/>
    <property type="molecule type" value="Genomic_DNA"/>
</dbReference>
<dbReference type="KEGG" id="daf:Desaf_3604"/>
<organism evidence="2 3">
    <name type="scientific">Desulfocurvibacter africanus subsp. africanus str. Walvis Bay</name>
    <dbReference type="NCBI Taxonomy" id="690850"/>
    <lineage>
        <taxon>Bacteria</taxon>
        <taxon>Pseudomonadati</taxon>
        <taxon>Thermodesulfobacteriota</taxon>
        <taxon>Desulfovibrionia</taxon>
        <taxon>Desulfovibrionales</taxon>
        <taxon>Desulfovibrionaceae</taxon>
        <taxon>Desulfocurvibacter</taxon>
    </lineage>
</organism>
<dbReference type="CDD" id="cd00865">
    <property type="entry name" value="PEBP_bact_arch"/>
    <property type="match status" value="1"/>
</dbReference>
<reference evidence="2 3" key="1">
    <citation type="journal article" date="2011" name="J. Bacteriol.">
        <title>Genome sequence of the mercury-methylating and pleomorphic Desulfovibrio africanus Strain Walvis Bay.</title>
        <authorList>
            <person name="Brown S.D."/>
            <person name="Wall J.D."/>
            <person name="Kucken A.M."/>
            <person name="Gilmour C.C."/>
            <person name="Podar M."/>
            <person name="Brandt C.C."/>
            <person name="Teshima H."/>
            <person name="Detter J.C."/>
            <person name="Han C.S."/>
            <person name="Land M.L."/>
            <person name="Lucas S."/>
            <person name="Han J."/>
            <person name="Pennacchio L."/>
            <person name="Nolan M."/>
            <person name="Pitluck S."/>
            <person name="Woyke T."/>
            <person name="Goodwin L."/>
            <person name="Palumbo A.V."/>
            <person name="Elias D.A."/>
        </authorList>
    </citation>
    <scope>NUCLEOTIDE SEQUENCE [LARGE SCALE GENOMIC DNA]</scope>
    <source>
        <strain evidence="2 3">Walvis Bay</strain>
    </source>
</reference>
<proteinExistence type="predicted"/>
<dbReference type="PANTHER" id="PTHR30289:SF1">
    <property type="entry name" value="PEBP (PHOSPHATIDYLETHANOLAMINE-BINDING PROTEIN) FAMILY PROTEIN"/>
    <property type="match status" value="1"/>
</dbReference>
<dbReference type="RefSeq" id="WP_014261496.1">
    <property type="nucleotide sequence ID" value="NC_016629.1"/>
</dbReference>
<keyword evidence="1" id="KW-0732">Signal</keyword>
<protein>
    <submittedName>
        <fullName evidence="2">YbhB YbcL family protein</fullName>
    </submittedName>
</protein>
<dbReference type="Gene3D" id="3.90.280.10">
    <property type="entry name" value="PEBP-like"/>
    <property type="match status" value="1"/>
</dbReference>
<dbReference type="Pfam" id="PF01161">
    <property type="entry name" value="PBP"/>
    <property type="match status" value="1"/>
</dbReference>
<gene>
    <name evidence="2" type="ORF">Desaf_3604</name>
</gene>
<dbReference type="STRING" id="690850.Desaf_3604"/>
<dbReference type="NCBIfam" id="TIGR00481">
    <property type="entry name" value="YbhB/YbcL family Raf kinase inhibitor-like protein"/>
    <property type="match status" value="1"/>
</dbReference>
<evidence type="ECO:0000313" key="2">
    <source>
        <dbReference type="EMBL" id="EGJ51882.1"/>
    </source>
</evidence>
<accession>F3YYQ6</accession>